<name>A0AAU8E9J9_9PSED</name>
<protein>
    <submittedName>
        <fullName evidence="4">Class I SAM-dependent methyltransferase</fullName>
        <ecNumber evidence="4">2.1.-.-</ecNumber>
    </submittedName>
</protein>
<dbReference type="InterPro" id="IPR029063">
    <property type="entry name" value="SAM-dependent_MTases_sf"/>
</dbReference>
<proteinExistence type="predicted"/>
<dbReference type="SUPFAM" id="SSF53335">
    <property type="entry name" value="S-adenosyl-L-methionine-dependent methyltransferases"/>
    <property type="match status" value="1"/>
</dbReference>
<sequence>MSLSPDYFEQLFSASDDPWSFRTRWYEKRKRELTLASLPRQRYQRVFEPGCANGELSAGLAERCDSLLCQDLNEKAVKLARSRLSQYHHVRVEQARLPQDWPDGEFDLIVLSEVGYFLDPDEWAKVIENSLRSLSPDGGVLACHWLHPIEVEGCSQDGREVHRALAQGLGLHRLICHEETDFLLEYWCRHPATINLDETSQ</sequence>
<dbReference type="PANTHER" id="PTHR43464:SF19">
    <property type="entry name" value="UBIQUINONE BIOSYNTHESIS O-METHYLTRANSFERASE, MITOCHONDRIAL"/>
    <property type="match status" value="1"/>
</dbReference>
<reference evidence="4" key="1">
    <citation type="submission" date="2024-06" db="EMBL/GenBank/DDBJ databases">
        <title>The Caenorhabditis elegans bacterial microbiome influences microsporidia infection through nutrient limitation and inhibiting parasite invasion.</title>
        <authorList>
            <person name="Tamim El Jarkass H."/>
            <person name="Castelblanco S."/>
            <person name="Kaur M."/>
            <person name="Wan Y.C."/>
            <person name="Ellis A.E."/>
            <person name="Sheldon R.D."/>
            <person name="Lien E.C."/>
            <person name="Burton N.O."/>
            <person name="Wright G.D."/>
            <person name="Reinke A.W."/>
        </authorList>
    </citation>
    <scope>NUCLEOTIDE SEQUENCE</scope>
    <source>
        <strain evidence="4">MYb327</strain>
    </source>
</reference>
<gene>
    <name evidence="4" type="ORF">ABVN21_13015</name>
</gene>
<dbReference type="GO" id="GO:0008757">
    <property type="term" value="F:S-adenosylmethionine-dependent methyltransferase activity"/>
    <property type="evidence" value="ECO:0007669"/>
    <property type="project" value="InterPro"/>
</dbReference>
<keyword evidence="1 4" id="KW-0489">Methyltransferase</keyword>
<dbReference type="EC" id="2.1.-.-" evidence="4"/>
<evidence type="ECO:0000256" key="2">
    <source>
        <dbReference type="ARBA" id="ARBA00022679"/>
    </source>
</evidence>
<dbReference type="AlphaFoldDB" id="A0AAU8E9J9"/>
<evidence type="ECO:0000256" key="1">
    <source>
        <dbReference type="ARBA" id="ARBA00022603"/>
    </source>
</evidence>
<dbReference type="RefSeq" id="WP_339555284.1">
    <property type="nucleotide sequence ID" value="NZ_CP159258.1"/>
</dbReference>
<keyword evidence="3" id="KW-0949">S-adenosyl-L-methionine</keyword>
<dbReference type="InterPro" id="IPR008715">
    <property type="entry name" value="SAM-MeTfrase_NodS-like"/>
</dbReference>
<evidence type="ECO:0000313" key="4">
    <source>
        <dbReference type="EMBL" id="XCG76936.1"/>
    </source>
</evidence>
<dbReference type="CDD" id="cd02440">
    <property type="entry name" value="AdoMet_MTases"/>
    <property type="match status" value="1"/>
</dbReference>
<dbReference type="Pfam" id="PF05401">
    <property type="entry name" value="NodS"/>
    <property type="match status" value="1"/>
</dbReference>
<dbReference type="Gene3D" id="3.40.50.150">
    <property type="entry name" value="Vaccinia Virus protein VP39"/>
    <property type="match status" value="1"/>
</dbReference>
<organism evidence="4">
    <name type="scientific">Pseudomonas sp. MYb327</name>
    <dbReference type="NCBI Taxonomy" id="2745230"/>
    <lineage>
        <taxon>Bacteria</taxon>
        <taxon>Pseudomonadati</taxon>
        <taxon>Pseudomonadota</taxon>
        <taxon>Gammaproteobacteria</taxon>
        <taxon>Pseudomonadales</taxon>
        <taxon>Pseudomonadaceae</taxon>
        <taxon>Pseudomonas</taxon>
    </lineage>
</organism>
<dbReference type="PANTHER" id="PTHR43464">
    <property type="entry name" value="METHYLTRANSFERASE"/>
    <property type="match status" value="1"/>
</dbReference>
<dbReference type="EMBL" id="CP159258">
    <property type="protein sequence ID" value="XCG76936.1"/>
    <property type="molecule type" value="Genomic_DNA"/>
</dbReference>
<accession>A0AAU8E9J9</accession>
<keyword evidence="2 4" id="KW-0808">Transferase</keyword>
<evidence type="ECO:0000256" key="3">
    <source>
        <dbReference type="ARBA" id="ARBA00022691"/>
    </source>
</evidence>
<dbReference type="GO" id="GO:0032259">
    <property type="term" value="P:methylation"/>
    <property type="evidence" value="ECO:0007669"/>
    <property type="project" value="UniProtKB-KW"/>
</dbReference>
<dbReference type="GO" id="GO:0009312">
    <property type="term" value="P:oligosaccharide biosynthetic process"/>
    <property type="evidence" value="ECO:0007669"/>
    <property type="project" value="InterPro"/>
</dbReference>